<evidence type="ECO:0000313" key="2">
    <source>
        <dbReference type="Proteomes" id="UP000006772"/>
    </source>
</evidence>
<protein>
    <submittedName>
        <fullName evidence="1">Uncharacterized protein</fullName>
    </submittedName>
</protein>
<dbReference type="EMBL" id="AEEC02000036">
    <property type="protein sequence ID" value="EOA02947.1"/>
    <property type="molecule type" value="Genomic_DNA"/>
</dbReference>
<evidence type="ECO:0000313" key="1">
    <source>
        <dbReference type="EMBL" id="EOA02947.1"/>
    </source>
</evidence>
<dbReference type="AlphaFoldDB" id="A0AAI9N240"/>
<gene>
    <name evidence="1" type="ORF">HFRIS_020085</name>
</gene>
<proteinExistence type="predicted"/>
<sequence>METSCVAGINQDGVMRRLYPVPFRMIEDGQQFKKWQWIDVIVEKANKDHRPESHKLYVDTISCGDLIETKREWVHRRKWLDKIPTFTSFDALEADRLSSGLSLALLRPKQLLRLEVSKAKNQDWTDDEREKLAREQMQGNLFSEVEVKKEVKTLKKVPYDFHYWYLCDTPDGEKEFKNKIVDWEAGALYWNCVKSYRTDWETQFRKKLEEDFASKDLMFLMGNQHRFQDQWLIISLIYPPKQKTHELAQSSLF</sequence>
<dbReference type="Proteomes" id="UP000006772">
    <property type="component" value="Unassembled WGS sequence"/>
</dbReference>
<organism evidence="1 2">
    <name type="scientific">Herbaspirillum frisingense GSF30</name>
    <dbReference type="NCBI Taxonomy" id="864073"/>
    <lineage>
        <taxon>Bacteria</taxon>
        <taxon>Pseudomonadati</taxon>
        <taxon>Pseudomonadota</taxon>
        <taxon>Betaproteobacteria</taxon>
        <taxon>Burkholderiales</taxon>
        <taxon>Oxalobacteraceae</taxon>
        <taxon>Herbaspirillum</taxon>
    </lineage>
</organism>
<reference evidence="1 2" key="1">
    <citation type="journal article" date="2013" name="Front. Microbiol.">
        <title>The genome of the endophytic bacterium H. frisingense GSF30(T) identifies diverse strategies in the Herbaspirillum genus to interact with plants.</title>
        <authorList>
            <person name="Straub D."/>
            <person name="Rothballer M."/>
            <person name="Hartmann A."/>
            <person name="Ludewig U."/>
        </authorList>
    </citation>
    <scope>NUCLEOTIDE SEQUENCE [LARGE SCALE GENOMIC DNA]</scope>
    <source>
        <strain evidence="1 2">GSF30</strain>
    </source>
</reference>
<accession>A0AAI9N240</accession>
<name>A0AAI9N240_9BURK</name>
<comment type="caution">
    <text evidence="1">The sequence shown here is derived from an EMBL/GenBank/DDBJ whole genome shotgun (WGS) entry which is preliminary data.</text>
</comment>